<gene>
    <name evidence="1" type="ORF">RAN89_06130</name>
</gene>
<keyword evidence="2" id="KW-1185">Reference proteome</keyword>
<dbReference type="Proteomes" id="UP001302257">
    <property type="component" value="Chromosome"/>
</dbReference>
<accession>A0ABZ0B4K2</accession>
<sequence>MTKHTPAPWHWVNSQTDEPFDFDVEWDGYGRPSLRTVAETKKSTFSLPEWILDAEPMQNGNDAANARLIAAAPELLEALKQAVDCGMVPKTSASESGASKHSRQVQVADMIRAAIAKAEGKTHVTHL</sequence>
<protein>
    <submittedName>
        <fullName evidence="1">Uncharacterized protein</fullName>
    </submittedName>
</protein>
<evidence type="ECO:0000313" key="2">
    <source>
        <dbReference type="Proteomes" id="UP001302257"/>
    </source>
</evidence>
<evidence type="ECO:0000313" key="1">
    <source>
        <dbReference type="EMBL" id="WNO06004.1"/>
    </source>
</evidence>
<dbReference type="EMBL" id="CP132507">
    <property type="protein sequence ID" value="WNO06004.1"/>
    <property type="molecule type" value="Genomic_DNA"/>
</dbReference>
<reference evidence="1 2" key="1">
    <citation type="submission" date="2023-08" db="EMBL/GenBank/DDBJ databases">
        <title>Rhodoferax potami sp. nov. and Rhodoferax mekongensis sp. nov., isolated from the Mekong River in Thailand.</title>
        <authorList>
            <person name="Kitikhun S."/>
            <person name="Charoenyingcharoen P."/>
            <person name="Siriarchawattana P."/>
            <person name="Likhitrattanapisal S."/>
            <person name="Nilsakha T."/>
            <person name="Chanpet A."/>
            <person name="Rattanawaree P."/>
            <person name="Ingsriswang S."/>
        </authorList>
    </citation>
    <scope>NUCLEOTIDE SEQUENCE [LARGE SCALE GENOMIC DNA]</scope>
    <source>
        <strain evidence="1 2">TBRC 17307</strain>
    </source>
</reference>
<name>A0ABZ0B4K2_9BURK</name>
<proteinExistence type="predicted"/>
<dbReference type="RefSeq" id="WP_313868726.1">
    <property type="nucleotide sequence ID" value="NZ_CP132507.1"/>
</dbReference>
<organism evidence="1 2">
    <name type="scientific">Rhodoferax mekongensis</name>
    <dbReference type="NCBI Taxonomy" id="3068341"/>
    <lineage>
        <taxon>Bacteria</taxon>
        <taxon>Pseudomonadati</taxon>
        <taxon>Pseudomonadota</taxon>
        <taxon>Betaproteobacteria</taxon>
        <taxon>Burkholderiales</taxon>
        <taxon>Comamonadaceae</taxon>
        <taxon>Rhodoferax</taxon>
    </lineage>
</organism>